<protein>
    <submittedName>
        <fullName evidence="4">Extracellular ligand-binding receptor</fullName>
    </submittedName>
</protein>
<gene>
    <name evidence="4" type="ORF">DesfrDRAFT_2922</name>
</gene>
<comment type="caution">
    <text evidence="4">The sequence shown here is derived from an EMBL/GenBank/DDBJ whole genome shotgun (WGS) entry which is preliminary data.</text>
</comment>
<sequence length="409" mass="43145">MTPARVKSLGKGERERGEPFAKGFPSRIAFLPFLLLLPLLLTIACGREKGPEVRLGFIASFSGDDFRTGRDTLEAARFAVEQANKGGFPTIDGKPCRVTLFVADDKAAPGQAARAVRDLVEKDHVMAIIGPYASETANAAALAADAAGVPLIAPSATAAVVTAGRPHIFRIAFTDAFQGQVLGRLARNSLGLASVSVIANHNNLSSMSLTGAFLKAFAACGGTARVFYYEDRTRDFGGIVKQALADAPQGVFLPNSSKDAVLTALALRRAGFTGTLFGGDAWNGPEVSGLAAFDGSFFVDHWREDCPRPASKTYAEAFRRERRHPPTEMGALTQDAVDVVLAAVGKARSVAPEAVTKALMALPPHKGVTGTFDFVDDGNPSKSLLITKVIGNGQTKTQDLPPPGPCPRQ</sequence>
<evidence type="ECO:0000313" key="4">
    <source>
        <dbReference type="EMBL" id="EFL50356.1"/>
    </source>
</evidence>
<dbReference type="PANTHER" id="PTHR30483">
    <property type="entry name" value="LEUCINE-SPECIFIC-BINDING PROTEIN"/>
    <property type="match status" value="1"/>
</dbReference>
<dbReference type="InterPro" id="IPR051010">
    <property type="entry name" value="BCAA_transport"/>
</dbReference>
<organism evidence="4 5">
    <name type="scientific">Solidesulfovibrio fructosivorans JJ]</name>
    <dbReference type="NCBI Taxonomy" id="596151"/>
    <lineage>
        <taxon>Bacteria</taxon>
        <taxon>Pseudomonadati</taxon>
        <taxon>Thermodesulfobacteriota</taxon>
        <taxon>Desulfovibrionia</taxon>
        <taxon>Desulfovibrionales</taxon>
        <taxon>Desulfovibrionaceae</taxon>
        <taxon>Solidesulfovibrio</taxon>
    </lineage>
</organism>
<comment type="similarity">
    <text evidence="1">Belongs to the leucine-binding protein family.</text>
</comment>
<accession>E1JZ73</accession>
<dbReference type="Proteomes" id="UP000006250">
    <property type="component" value="Unassembled WGS sequence"/>
</dbReference>
<dbReference type="Pfam" id="PF13458">
    <property type="entry name" value="Peripla_BP_6"/>
    <property type="match status" value="1"/>
</dbReference>
<keyword evidence="5" id="KW-1185">Reference proteome</keyword>
<evidence type="ECO:0000256" key="1">
    <source>
        <dbReference type="ARBA" id="ARBA00010062"/>
    </source>
</evidence>
<dbReference type="SUPFAM" id="SSF53822">
    <property type="entry name" value="Periplasmic binding protein-like I"/>
    <property type="match status" value="1"/>
</dbReference>
<evidence type="ECO:0000259" key="3">
    <source>
        <dbReference type="Pfam" id="PF13458"/>
    </source>
</evidence>
<dbReference type="PANTHER" id="PTHR30483:SF6">
    <property type="entry name" value="PERIPLASMIC BINDING PROTEIN OF ABC TRANSPORTER FOR NATURAL AMINO ACIDS"/>
    <property type="match status" value="1"/>
</dbReference>
<keyword evidence="4" id="KW-0675">Receptor</keyword>
<dbReference type="CDD" id="cd06347">
    <property type="entry name" value="PBP1_ABC_LivK_ligand_binding-like"/>
    <property type="match status" value="1"/>
</dbReference>
<name>E1JZ73_SOLFR</name>
<dbReference type="STRING" id="596151.DesfrDRAFT_2922"/>
<dbReference type="InterPro" id="IPR028081">
    <property type="entry name" value="Leu-bd"/>
</dbReference>
<reference evidence="4 5" key="1">
    <citation type="submission" date="2010-08" db="EMBL/GenBank/DDBJ databases">
        <title>The draft genome of Desulfovibrio fructosovorans JJ.</title>
        <authorList>
            <consortium name="US DOE Joint Genome Institute (JGI-PGF)"/>
            <person name="Lucas S."/>
            <person name="Copeland A."/>
            <person name="Lapidus A."/>
            <person name="Cheng J.-F."/>
            <person name="Bruce D."/>
            <person name="Goodwin L."/>
            <person name="Pitluck S."/>
            <person name="Land M.L."/>
            <person name="Hauser L."/>
            <person name="Chang Y.-J."/>
            <person name="Jeffries C."/>
            <person name="Wall J.D."/>
            <person name="Stahl D.A."/>
            <person name="Arkin A.P."/>
            <person name="Dehal P."/>
            <person name="Stolyar S.M."/>
            <person name="Hazen T.C."/>
            <person name="Woyke T.J."/>
        </authorList>
    </citation>
    <scope>NUCLEOTIDE SEQUENCE [LARGE SCALE GENOMIC DNA]</scope>
    <source>
        <strain evidence="4 5">JJ</strain>
    </source>
</reference>
<dbReference type="RefSeq" id="WP_005995081.1">
    <property type="nucleotide sequence ID" value="NZ_AECZ01000021.1"/>
</dbReference>
<dbReference type="InterPro" id="IPR028082">
    <property type="entry name" value="Peripla_BP_I"/>
</dbReference>
<dbReference type="Gene3D" id="3.40.50.2300">
    <property type="match status" value="2"/>
</dbReference>
<keyword evidence="2" id="KW-0732">Signal</keyword>
<dbReference type="eggNOG" id="COG0683">
    <property type="taxonomic scope" value="Bacteria"/>
</dbReference>
<proteinExistence type="inferred from homology"/>
<dbReference type="EMBL" id="AECZ01000021">
    <property type="protein sequence ID" value="EFL50356.1"/>
    <property type="molecule type" value="Genomic_DNA"/>
</dbReference>
<evidence type="ECO:0000313" key="5">
    <source>
        <dbReference type="Proteomes" id="UP000006250"/>
    </source>
</evidence>
<dbReference type="AlphaFoldDB" id="E1JZ73"/>
<evidence type="ECO:0000256" key="2">
    <source>
        <dbReference type="ARBA" id="ARBA00022729"/>
    </source>
</evidence>
<feature type="domain" description="Leucine-binding protein" evidence="3">
    <location>
        <begin position="52"/>
        <end position="393"/>
    </location>
</feature>